<dbReference type="InterPro" id="IPR032503">
    <property type="entry name" value="FAO_M"/>
</dbReference>
<dbReference type="AlphaFoldDB" id="A0A1H3ER57"/>
<dbReference type="PANTHER" id="PTHR43757:SF2">
    <property type="entry name" value="AMINOMETHYLTRANSFERASE, MITOCHONDRIAL"/>
    <property type="match status" value="1"/>
</dbReference>
<accession>A0A1H3ER57</accession>
<evidence type="ECO:0000259" key="4">
    <source>
        <dbReference type="Pfam" id="PF08669"/>
    </source>
</evidence>
<dbReference type="InterPro" id="IPR028896">
    <property type="entry name" value="GcvT/YgfZ/DmdA"/>
</dbReference>
<dbReference type="Proteomes" id="UP000199079">
    <property type="component" value="Unassembled WGS sequence"/>
</dbReference>
<dbReference type="OrthoDB" id="2001at2157"/>
<dbReference type="InterPro" id="IPR013977">
    <property type="entry name" value="GcvT_C"/>
</dbReference>
<dbReference type="PANTHER" id="PTHR43757">
    <property type="entry name" value="AMINOMETHYLTRANSFERASE"/>
    <property type="match status" value="1"/>
</dbReference>
<evidence type="ECO:0000256" key="1">
    <source>
        <dbReference type="ARBA" id="ARBA00008609"/>
    </source>
</evidence>
<dbReference type="InterPro" id="IPR029043">
    <property type="entry name" value="GcvT/YgfZ_C"/>
</dbReference>
<dbReference type="InterPro" id="IPR006222">
    <property type="entry name" value="GCVT_N"/>
</dbReference>
<feature type="domain" description="Aminomethyltransferase C-terminal" evidence="4">
    <location>
        <begin position="790"/>
        <end position="852"/>
    </location>
</feature>
<dbReference type="SUPFAM" id="SSF101790">
    <property type="entry name" value="Aminomethyltransferase beta-barrel domain"/>
    <property type="match status" value="1"/>
</dbReference>
<reference evidence="7" key="1">
    <citation type="submission" date="2016-10" db="EMBL/GenBank/DDBJ databases">
        <authorList>
            <person name="Varghese N."/>
            <person name="Submissions S."/>
        </authorList>
    </citation>
    <scope>NUCLEOTIDE SEQUENCE [LARGE SCALE GENOMIC DNA]</scope>
    <source>
        <strain evidence="7">DC30,IBRC 10041,KCTC 4046</strain>
    </source>
</reference>
<dbReference type="Pfam" id="PF16350">
    <property type="entry name" value="FAO_M"/>
    <property type="match status" value="1"/>
</dbReference>
<dbReference type="Gene3D" id="3.30.1360.120">
    <property type="entry name" value="Probable tRNA modification gtpase trme, domain 1"/>
    <property type="match status" value="1"/>
</dbReference>
<feature type="domain" description="FAD dependent oxidoreductase" evidence="2">
    <location>
        <begin position="12"/>
        <end position="400"/>
    </location>
</feature>
<dbReference type="SUPFAM" id="SSF54373">
    <property type="entry name" value="FAD-linked reductases, C-terminal domain"/>
    <property type="match status" value="1"/>
</dbReference>
<feature type="domain" description="GCVT N-terminal" evidence="3">
    <location>
        <begin position="460"/>
        <end position="742"/>
    </location>
</feature>
<dbReference type="Pfam" id="PF08669">
    <property type="entry name" value="GCV_T_C"/>
    <property type="match status" value="1"/>
</dbReference>
<feature type="domain" description="FAD dependent oxidoreductase central" evidence="5">
    <location>
        <begin position="404"/>
        <end position="458"/>
    </location>
</feature>
<protein>
    <submittedName>
        <fullName evidence="6">Dimethylglycine oxidase</fullName>
    </submittedName>
</protein>
<dbReference type="RefSeq" id="WP_092730643.1">
    <property type="nucleotide sequence ID" value="NZ_FNPC01000001.1"/>
</dbReference>
<gene>
    <name evidence="6" type="ORF">SAMN05216564_101561</name>
</gene>
<dbReference type="InterPro" id="IPR006076">
    <property type="entry name" value="FAD-dep_OxRdtase"/>
</dbReference>
<evidence type="ECO:0000259" key="3">
    <source>
        <dbReference type="Pfam" id="PF01571"/>
    </source>
</evidence>
<evidence type="ECO:0000313" key="7">
    <source>
        <dbReference type="Proteomes" id="UP000199079"/>
    </source>
</evidence>
<dbReference type="InterPro" id="IPR036188">
    <property type="entry name" value="FAD/NAD-bd_sf"/>
</dbReference>
<dbReference type="InterPro" id="IPR027266">
    <property type="entry name" value="TrmE/GcvT-like"/>
</dbReference>
<evidence type="ECO:0000313" key="6">
    <source>
        <dbReference type="EMBL" id="SDX81226.1"/>
    </source>
</evidence>
<evidence type="ECO:0000259" key="2">
    <source>
        <dbReference type="Pfam" id="PF01266"/>
    </source>
</evidence>
<dbReference type="EMBL" id="FNPC01000001">
    <property type="protein sequence ID" value="SDX81226.1"/>
    <property type="molecule type" value="Genomic_DNA"/>
</dbReference>
<organism evidence="6 7">
    <name type="scientific">Halopenitus persicus</name>
    <dbReference type="NCBI Taxonomy" id="1048396"/>
    <lineage>
        <taxon>Archaea</taxon>
        <taxon>Methanobacteriati</taxon>
        <taxon>Methanobacteriota</taxon>
        <taxon>Stenosarchaea group</taxon>
        <taxon>Halobacteria</taxon>
        <taxon>Halobacteriales</taxon>
        <taxon>Haloferacaceae</taxon>
        <taxon>Halopenitus</taxon>
    </lineage>
</organism>
<proteinExistence type="inferred from homology"/>
<dbReference type="Gene3D" id="2.40.30.110">
    <property type="entry name" value="Aminomethyltransferase beta-barrel domains"/>
    <property type="match status" value="1"/>
</dbReference>
<dbReference type="Gene3D" id="3.30.9.10">
    <property type="entry name" value="D-Amino Acid Oxidase, subunit A, domain 2"/>
    <property type="match status" value="1"/>
</dbReference>
<dbReference type="Gene3D" id="3.50.50.60">
    <property type="entry name" value="FAD/NAD(P)-binding domain"/>
    <property type="match status" value="1"/>
</dbReference>
<dbReference type="Pfam" id="PF01571">
    <property type="entry name" value="GCV_T"/>
    <property type="match status" value="1"/>
</dbReference>
<dbReference type="SUPFAM" id="SSF103025">
    <property type="entry name" value="Folate-binding domain"/>
    <property type="match status" value="1"/>
</dbReference>
<dbReference type="SUPFAM" id="SSF51905">
    <property type="entry name" value="FAD/NAD(P)-binding domain"/>
    <property type="match status" value="1"/>
</dbReference>
<dbReference type="Gene3D" id="3.30.70.1400">
    <property type="entry name" value="Aminomethyltransferase beta-barrel domains"/>
    <property type="match status" value="1"/>
</dbReference>
<comment type="similarity">
    <text evidence="1">Belongs to the GcvT family.</text>
</comment>
<dbReference type="Pfam" id="PF01266">
    <property type="entry name" value="DAO"/>
    <property type="match status" value="1"/>
</dbReference>
<name>A0A1H3ER57_9EURY</name>
<evidence type="ECO:0000259" key="5">
    <source>
        <dbReference type="Pfam" id="PF16350"/>
    </source>
</evidence>
<sequence>MSESDLPGSAETVILGAGIVGNSLSYHLARYGREDIVLIDKGPLPDPGGSTGHASNFLMPVEHSKEMTHLTRRSIEQYKDFDTFTNSGGIEVARTDERVEELKRRVQSAKSWGEPGELLTPEEVEDMVPYVNTDLIKAGFYSPGAGTCDPLRAGEVMRSRADAIAAGEVDPADAGDLEPDADVVPASERSGDGGLHLSPNTEVLDLHVEGGEITAVETDRGTIEADEVVIAAGLWSPKLAKMAGVEIPLTPAVHQMVSVGPISFFEDYEGEISFPVVRDMDTQMYERQHGNDLEVGSYQHRPILWDVEDVPSIEEAPLSPTQPPLTDDAFEQSMEDALEIVPDLLDDPEAGVRHEIDGLLSQTPDGAPLLGELQDVDGLWSAAAIWIKEAPAIGEAMAQRMTRGWTDIDIHGSDVNRFYEYGTSREFVKNRAHEGFQKIYGIVHPAEQWQSSRPLRTSPFHDRQEDLDARFFEAAGWERPQWFESNRDLLTRYNEELSGLTRPNEWDSRWWSPIILAEHLHMRDKVAMVGDMGFTIFDLVGPGATEFAERMAVGRMDVDVGQSVYTPILAENGGFVSDLSIVRIGENRYRVITGGGMGGADKAWFRGHLPEDGSVQLIDQTSALCTLGVWGPDARNLVDSVAEEDMSHEAFPPYTAQKITIGEVDAWALRISYVGERGWEIYAPSEQGGRLWDTLWEAGQEYDVRPVGMGVYGTTGRMEKGYRLYGHELELEYDPAEAGLTFHGVKDADFIGKEAYAEAIEEENAATLCTLSVDDHLSETGERRFMLGNEPVLDPDGEVIVDEEGRESYVTSAGTAPSLGKHLLMAYLPPEYAEEGQQLSVEYFGEQYPVTVEVAGSRPLFDPDNERIRS</sequence>
<keyword evidence="7" id="KW-1185">Reference proteome</keyword>